<feature type="domain" description="Response regulatory" evidence="10">
    <location>
        <begin position="4"/>
        <end position="117"/>
    </location>
</feature>
<evidence type="ECO:0000256" key="1">
    <source>
        <dbReference type="ARBA" id="ARBA00018672"/>
    </source>
</evidence>
<accession>A0A1M6L0A0</accession>
<evidence type="ECO:0000256" key="4">
    <source>
        <dbReference type="ARBA" id="ARBA00023015"/>
    </source>
</evidence>
<feature type="domain" description="Sigma-54 factor interaction" evidence="9">
    <location>
        <begin position="142"/>
        <end position="371"/>
    </location>
</feature>
<dbReference type="SUPFAM" id="SSF52540">
    <property type="entry name" value="P-loop containing nucleoside triphosphate hydrolases"/>
    <property type="match status" value="1"/>
</dbReference>
<dbReference type="Gene3D" id="3.40.50.300">
    <property type="entry name" value="P-loop containing nucleotide triphosphate hydrolases"/>
    <property type="match status" value="1"/>
</dbReference>
<dbReference type="InterPro" id="IPR025662">
    <property type="entry name" value="Sigma_54_int_dom_ATP-bd_1"/>
</dbReference>
<keyword evidence="6" id="KW-0804">Transcription</keyword>
<keyword evidence="4" id="KW-0805">Transcription regulation</keyword>
<dbReference type="Pfam" id="PF00072">
    <property type="entry name" value="Response_reg"/>
    <property type="match status" value="1"/>
</dbReference>
<evidence type="ECO:0000256" key="5">
    <source>
        <dbReference type="ARBA" id="ARBA00023125"/>
    </source>
</evidence>
<dbReference type="Pfam" id="PF00158">
    <property type="entry name" value="Sigma54_activat"/>
    <property type="match status" value="1"/>
</dbReference>
<dbReference type="PROSITE" id="PS00675">
    <property type="entry name" value="SIGMA54_INTERACT_1"/>
    <property type="match status" value="1"/>
</dbReference>
<keyword evidence="8" id="KW-0597">Phosphoprotein</keyword>
<dbReference type="Gene3D" id="1.10.10.60">
    <property type="entry name" value="Homeodomain-like"/>
    <property type="match status" value="1"/>
</dbReference>
<dbReference type="Gene3D" id="3.40.50.2300">
    <property type="match status" value="1"/>
</dbReference>
<dbReference type="InterPro" id="IPR058031">
    <property type="entry name" value="AAA_lid_NorR"/>
</dbReference>
<evidence type="ECO:0000256" key="6">
    <source>
        <dbReference type="ARBA" id="ARBA00023163"/>
    </source>
</evidence>
<dbReference type="Gene3D" id="1.10.8.60">
    <property type="match status" value="1"/>
</dbReference>
<dbReference type="RefSeq" id="WP_110941650.1">
    <property type="nucleotide sequence ID" value="NZ_FQZV01000033.1"/>
</dbReference>
<sequence length="450" mass="50609">MKNKILIIDDEKNICTSLTYALEDLHEVSTVTNPKEGLALLKETNFDLVLLDLRIGKISGLDILKSIKTIDPDIVVIMMTAFGSIDSTIEAIKNGAFTYLTKPLNINELIVTIDKALEFRELNKKVAYLNNELKNKYSYNGIIGKSSFMKNVFTLIDKLKDVDTNVLITGESGTGKELVARAIHYGGKRSNENFVEINCAAIPDGLLEGELFGHKRGAFTGADRDSIGKFEFADKGTILLDEIGDMSLTLQAKLLRVLEQKEFTPLGSNTPIKLKARVLASTNRDLKKLMEEGLFRNDLFFRLNVIEINLPPLRDKKEDLPLLFQHFIEMYNREFGKQGTRLSPAAEELLLNYPYPGNIRELSNIIECGVLLAKGDTIEIEDLPEKIRMGKAYSQLAQKSNPFLGLRLDEIEKRIIKETLELNKGHRKATAQMLGISERGLRNKIKEYGL</sequence>
<keyword evidence="2" id="KW-0547">Nucleotide-binding</keyword>
<dbReference type="FunFam" id="3.40.50.300:FF:000006">
    <property type="entry name" value="DNA-binding transcriptional regulator NtrC"/>
    <property type="match status" value="1"/>
</dbReference>
<dbReference type="InterPro" id="IPR025944">
    <property type="entry name" value="Sigma_54_int_dom_CS"/>
</dbReference>
<dbReference type="InterPro" id="IPR011006">
    <property type="entry name" value="CheY-like_superfamily"/>
</dbReference>
<dbReference type="PANTHER" id="PTHR32071">
    <property type="entry name" value="TRANSCRIPTIONAL REGULATORY PROTEIN"/>
    <property type="match status" value="1"/>
</dbReference>
<dbReference type="PRINTS" id="PR01590">
    <property type="entry name" value="HTHFIS"/>
</dbReference>
<gene>
    <name evidence="11" type="ORF">SAMN02745975_02548</name>
</gene>
<dbReference type="SMART" id="SM00448">
    <property type="entry name" value="REC"/>
    <property type="match status" value="1"/>
</dbReference>
<dbReference type="InterPro" id="IPR003593">
    <property type="entry name" value="AAA+_ATPase"/>
</dbReference>
<evidence type="ECO:0000259" key="10">
    <source>
        <dbReference type="PROSITE" id="PS50110"/>
    </source>
</evidence>
<reference evidence="12" key="1">
    <citation type="submission" date="2016-11" db="EMBL/GenBank/DDBJ databases">
        <authorList>
            <person name="Varghese N."/>
            <person name="Submissions S."/>
        </authorList>
    </citation>
    <scope>NUCLEOTIDE SEQUENCE [LARGE SCALE GENOMIC DNA]</scope>
    <source>
        <strain evidence="12">DSM 17957</strain>
    </source>
</reference>
<dbReference type="GO" id="GO:0043565">
    <property type="term" value="F:sequence-specific DNA binding"/>
    <property type="evidence" value="ECO:0007669"/>
    <property type="project" value="InterPro"/>
</dbReference>
<dbReference type="Pfam" id="PF25601">
    <property type="entry name" value="AAA_lid_14"/>
    <property type="match status" value="1"/>
</dbReference>
<evidence type="ECO:0000313" key="11">
    <source>
        <dbReference type="EMBL" id="SHJ64617.1"/>
    </source>
</evidence>
<evidence type="ECO:0000256" key="2">
    <source>
        <dbReference type="ARBA" id="ARBA00022741"/>
    </source>
</evidence>
<dbReference type="CDD" id="cd00009">
    <property type="entry name" value="AAA"/>
    <property type="match status" value="1"/>
</dbReference>
<dbReference type="GO" id="GO:0005524">
    <property type="term" value="F:ATP binding"/>
    <property type="evidence" value="ECO:0007669"/>
    <property type="project" value="UniProtKB-KW"/>
</dbReference>
<dbReference type="SUPFAM" id="SSF52172">
    <property type="entry name" value="CheY-like"/>
    <property type="match status" value="1"/>
</dbReference>
<evidence type="ECO:0000259" key="9">
    <source>
        <dbReference type="PROSITE" id="PS50045"/>
    </source>
</evidence>
<evidence type="ECO:0000256" key="7">
    <source>
        <dbReference type="ARBA" id="ARBA00024867"/>
    </source>
</evidence>
<dbReference type="PROSITE" id="PS00688">
    <property type="entry name" value="SIGMA54_INTERACT_3"/>
    <property type="match status" value="1"/>
</dbReference>
<proteinExistence type="predicted"/>
<dbReference type="STRING" id="1121919.SAMN02745975_02548"/>
<dbReference type="OrthoDB" id="9803970at2"/>
<dbReference type="GO" id="GO:0000160">
    <property type="term" value="P:phosphorelay signal transduction system"/>
    <property type="evidence" value="ECO:0007669"/>
    <property type="project" value="InterPro"/>
</dbReference>
<keyword evidence="5" id="KW-0238">DNA-binding</keyword>
<dbReference type="Pfam" id="PF02954">
    <property type="entry name" value="HTH_8"/>
    <property type="match status" value="1"/>
</dbReference>
<dbReference type="InterPro" id="IPR001789">
    <property type="entry name" value="Sig_transdc_resp-reg_receiver"/>
</dbReference>
<dbReference type="Proteomes" id="UP000184536">
    <property type="component" value="Unassembled WGS sequence"/>
</dbReference>
<keyword evidence="12" id="KW-1185">Reference proteome</keyword>
<dbReference type="SUPFAM" id="SSF46689">
    <property type="entry name" value="Homeodomain-like"/>
    <property type="match status" value="1"/>
</dbReference>
<keyword evidence="3" id="KW-0067">ATP-binding</keyword>
<organism evidence="11 12">
    <name type="scientific">Geosporobacter subterraneus DSM 17957</name>
    <dbReference type="NCBI Taxonomy" id="1121919"/>
    <lineage>
        <taxon>Bacteria</taxon>
        <taxon>Bacillati</taxon>
        <taxon>Bacillota</taxon>
        <taxon>Clostridia</taxon>
        <taxon>Peptostreptococcales</taxon>
        <taxon>Thermotaleaceae</taxon>
        <taxon>Geosporobacter</taxon>
    </lineage>
</organism>
<dbReference type="PROSITE" id="PS50045">
    <property type="entry name" value="SIGMA54_INTERACT_4"/>
    <property type="match status" value="1"/>
</dbReference>
<dbReference type="GO" id="GO:0006355">
    <property type="term" value="P:regulation of DNA-templated transcription"/>
    <property type="evidence" value="ECO:0007669"/>
    <property type="project" value="InterPro"/>
</dbReference>
<evidence type="ECO:0000313" key="12">
    <source>
        <dbReference type="Proteomes" id="UP000184536"/>
    </source>
</evidence>
<dbReference type="InterPro" id="IPR002078">
    <property type="entry name" value="Sigma_54_int"/>
</dbReference>
<feature type="modified residue" description="4-aspartylphosphate" evidence="8">
    <location>
        <position position="52"/>
    </location>
</feature>
<dbReference type="AlphaFoldDB" id="A0A1M6L0A0"/>
<comment type="function">
    <text evidence="7">May play the central regulatory role in sporulation. It may be an element of the effector pathway responsible for the activation of sporulation genes in response to nutritional stress. Spo0A may act in concert with spo0H (a sigma factor) to control the expression of some genes that are critical to the sporulation process.</text>
</comment>
<dbReference type="SMART" id="SM00382">
    <property type="entry name" value="AAA"/>
    <property type="match status" value="1"/>
</dbReference>
<dbReference type="PROSITE" id="PS00676">
    <property type="entry name" value="SIGMA54_INTERACT_2"/>
    <property type="match status" value="1"/>
</dbReference>
<dbReference type="InterPro" id="IPR009057">
    <property type="entry name" value="Homeodomain-like_sf"/>
</dbReference>
<evidence type="ECO:0000256" key="8">
    <source>
        <dbReference type="PROSITE-ProRule" id="PRU00169"/>
    </source>
</evidence>
<name>A0A1M6L0A0_9FIRM</name>
<evidence type="ECO:0000256" key="3">
    <source>
        <dbReference type="ARBA" id="ARBA00022840"/>
    </source>
</evidence>
<dbReference type="EMBL" id="FQZV01000033">
    <property type="protein sequence ID" value="SHJ64617.1"/>
    <property type="molecule type" value="Genomic_DNA"/>
</dbReference>
<dbReference type="PROSITE" id="PS50110">
    <property type="entry name" value="RESPONSE_REGULATORY"/>
    <property type="match status" value="1"/>
</dbReference>
<dbReference type="InterPro" id="IPR027417">
    <property type="entry name" value="P-loop_NTPase"/>
</dbReference>
<dbReference type="InterPro" id="IPR002197">
    <property type="entry name" value="HTH_Fis"/>
</dbReference>
<dbReference type="InterPro" id="IPR025943">
    <property type="entry name" value="Sigma_54_int_dom_ATP-bd_2"/>
</dbReference>
<protein>
    <recommendedName>
        <fullName evidence="1">Stage 0 sporulation protein A homolog</fullName>
    </recommendedName>
</protein>